<organism evidence="9 10">
    <name type="scientific">Chloropicon primus</name>
    <dbReference type="NCBI Taxonomy" id="1764295"/>
    <lineage>
        <taxon>Eukaryota</taxon>
        <taxon>Viridiplantae</taxon>
        <taxon>Chlorophyta</taxon>
        <taxon>Chloropicophyceae</taxon>
        <taxon>Chloropicales</taxon>
        <taxon>Chloropicaceae</taxon>
        <taxon>Chloropicon</taxon>
    </lineage>
</organism>
<evidence type="ECO:0000256" key="4">
    <source>
        <dbReference type="ARBA" id="ARBA00022989"/>
    </source>
</evidence>
<dbReference type="PANTHER" id="PTHR12812:SF0">
    <property type="entry name" value="HEPARAN-SULFATE 6-O-SULFOTRANSFERASE"/>
    <property type="match status" value="1"/>
</dbReference>
<name>A0A5B8MDB8_9CHLO</name>
<evidence type="ECO:0000256" key="2">
    <source>
        <dbReference type="ARBA" id="ARBA00022679"/>
    </source>
</evidence>
<feature type="compositionally biased region" description="Low complexity" evidence="8">
    <location>
        <begin position="128"/>
        <end position="140"/>
    </location>
</feature>
<dbReference type="GO" id="GO:0017095">
    <property type="term" value="F:heparan sulfate 6-sulfotransferase activity"/>
    <property type="evidence" value="ECO:0007669"/>
    <property type="project" value="TreeGrafter"/>
</dbReference>
<keyword evidence="5" id="KW-0472">Membrane</keyword>
<dbReference type="OrthoDB" id="406981at2759"/>
<keyword evidence="4" id="KW-1133">Transmembrane helix</keyword>
<evidence type="ECO:0008006" key="11">
    <source>
        <dbReference type="Google" id="ProtNLM"/>
    </source>
</evidence>
<proteinExistence type="predicted"/>
<evidence type="ECO:0000256" key="1">
    <source>
        <dbReference type="ARBA" id="ARBA00004167"/>
    </source>
</evidence>
<keyword evidence="10" id="KW-1185">Reference proteome</keyword>
<keyword evidence="2" id="KW-0808">Transferase</keyword>
<reference evidence="9 10" key="1">
    <citation type="submission" date="2018-07" db="EMBL/GenBank/DDBJ databases">
        <title>The complete nuclear genome of the prasinophyte Chloropicon primus (CCMP1205).</title>
        <authorList>
            <person name="Pombert J.-F."/>
            <person name="Otis C."/>
            <person name="Turmel M."/>
            <person name="Lemieux C."/>
        </authorList>
    </citation>
    <scope>NUCLEOTIDE SEQUENCE [LARGE SCALE GENOMIC DNA]</scope>
    <source>
        <strain evidence="9 10">CCMP1205</strain>
    </source>
</reference>
<feature type="coiled-coil region" evidence="7">
    <location>
        <begin position="427"/>
        <end position="486"/>
    </location>
</feature>
<keyword evidence="7" id="KW-0175">Coiled coil</keyword>
<keyword evidence="6" id="KW-0325">Glycoprotein</keyword>
<dbReference type="PANTHER" id="PTHR12812">
    <property type="entry name" value="HEPARAN SULFATE 6-O-SULFOTRANSFERASE 3"/>
    <property type="match status" value="1"/>
</dbReference>
<dbReference type="GO" id="GO:0016020">
    <property type="term" value="C:membrane"/>
    <property type="evidence" value="ECO:0007669"/>
    <property type="project" value="UniProtKB-SubCell"/>
</dbReference>
<keyword evidence="3" id="KW-0812">Transmembrane</keyword>
<dbReference type="InterPro" id="IPR027417">
    <property type="entry name" value="P-loop_NTPase"/>
</dbReference>
<accession>A0A5B8MDB8</accession>
<dbReference type="Proteomes" id="UP000316726">
    <property type="component" value="Chromosome 1"/>
</dbReference>
<dbReference type="AlphaFoldDB" id="A0A5B8MDB8"/>
<evidence type="ECO:0000313" key="10">
    <source>
        <dbReference type="Proteomes" id="UP000316726"/>
    </source>
</evidence>
<evidence type="ECO:0000256" key="8">
    <source>
        <dbReference type="SAM" id="MobiDB-lite"/>
    </source>
</evidence>
<comment type="subcellular location">
    <subcellularLocation>
        <location evidence="1">Membrane</location>
        <topology evidence="1">Single-pass membrane protein</topology>
    </subcellularLocation>
</comment>
<evidence type="ECO:0000313" key="9">
    <source>
        <dbReference type="EMBL" id="QDZ18231.1"/>
    </source>
</evidence>
<dbReference type="InterPro" id="IPR010635">
    <property type="entry name" value="Heparan_SO4-6-sulfoTrfase"/>
</dbReference>
<evidence type="ECO:0000256" key="6">
    <source>
        <dbReference type="ARBA" id="ARBA00023180"/>
    </source>
</evidence>
<protein>
    <recommendedName>
        <fullName evidence="11">Sulfotransferase domain-containing protein</fullName>
    </recommendedName>
</protein>
<evidence type="ECO:0000256" key="3">
    <source>
        <dbReference type="ARBA" id="ARBA00022692"/>
    </source>
</evidence>
<feature type="region of interest" description="Disordered" evidence="8">
    <location>
        <begin position="112"/>
        <end position="140"/>
    </location>
</feature>
<dbReference type="Gene3D" id="3.40.50.300">
    <property type="entry name" value="P-loop containing nucleotide triphosphate hydrolases"/>
    <property type="match status" value="1"/>
</dbReference>
<dbReference type="EMBL" id="CP031034">
    <property type="protein sequence ID" value="QDZ18231.1"/>
    <property type="molecule type" value="Genomic_DNA"/>
</dbReference>
<gene>
    <name evidence="9" type="ORF">A3770_01p07490</name>
</gene>
<evidence type="ECO:0000256" key="5">
    <source>
        <dbReference type="ARBA" id="ARBA00023136"/>
    </source>
</evidence>
<sequence>MGRKASRLLASSSRPLVSSRLVAAAAVFFLVLVVGTTEGTTTTTEECLKRLDDLPNFAEGRLVERGEPSSPPPPNPNFYFFLHIPRVAGRTLNFCLMKGIFPPYQRCLSSYGEGKSGSRTRSVRWRQDGQGDAAASAGASDVRHNPIDVGALDPVGHRCSFQGTHDDLSVLETIRPFGQDDGQNLAVFTQLRDPVDRALSAYEFTVRTASRYLYKPKKTDGRRTSTDDVWPWIELIPIVEEDMRRRKQKTREREKLLVDSEDGAHAWSVQYNATSKDIVYYNRVSNETAGAPPPGANVLPDLDPYDNPLVMPLSEFVRLPEVHHVIHNNQVYQVLGITNISREHGLSKELRGCAMDTSFEGDYAFGEAILDRAKGVLDGMWHVSLFEDLDASIAGLLEAGGWDFNQLAYKNGERWVENLRVAVQKKEEERRERLVELEDDLESLLASKLEQQNRRASEDSSDDLAVKELRDIEREEERLMEELRKAGEPIKAEEAWLSDEYGMPPDKATVKMVYDQCIDRARSKKEMKHKIKFLQKVQDEYGRQIVYKRHLIDEEVIDYIEKANVLDRALYMHARGEEDATCKSVIDTRVE</sequence>
<evidence type="ECO:0000256" key="7">
    <source>
        <dbReference type="SAM" id="Coils"/>
    </source>
</evidence>